<accession>A0AAJ0CM70</accession>
<evidence type="ECO:0000256" key="1">
    <source>
        <dbReference type="SAM" id="Phobius"/>
    </source>
</evidence>
<feature type="transmembrane region" description="Helical" evidence="1">
    <location>
        <begin position="112"/>
        <end position="131"/>
    </location>
</feature>
<keyword evidence="1" id="KW-0812">Transmembrane</keyword>
<organism evidence="2 3">
    <name type="scientific">Conoideocrella luteorostrata</name>
    <dbReference type="NCBI Taxonomy" id="1105319"/>
    <lineage>
        <taxon>Eukaryota</taxon>
        <taxon>Fungi</taxon>
        <taxon>Dikarya</taxon>
        <taxon>Ascomycota</taxon>
        <taxon>Pezizomycotina</taxon>
        <taxon>Sordariomycetes</taxon>
        <taxon>Hypocreomycetidae</taxon>
        <taxon>Hypocreales</taxon>
        <taxon>Clavicipitaceae</taxon>
        <taxon>Conoideocrella</taxon>
    </lineage>
</organism>
<dbReference type="PANTHER" id="PTHR35043">
    <property type="entry name" value="TRANSCRIPTION FACTOR DOMAIN-CONTAINING PROTEIN"/>
    <property type="match status" value="1"/>
</dbReference>
<sequence length="195" mass="22839">MDLRIKRRWAPTPAYSRSVGQTHQAGDRNFTIAAEAVEQLNLSNFVNQFEKKRFLSICEHWWINVKALQCDEWVLDAYQLVLARQMGIIKRLPNVAEDDLYDRNKGDLFVKIYAVAQLLWFIIQLLLRLIWKFPTTQLEIMTFSFTICTIFTYRLLLGKPKDAQYSIQIPAALYAKSREITQLAINGPSYYVWVL</sequence>
<evidence type="ECO:0000313" key="2">
    <source>
        <dbReference type="EMBL" id="KAK2594378.1"/>
    </source>
</evidence>
<comment type="caution">
    <text evidence="2">The sequence shown here is derived from an EMBL/GenBank/DDBJ whole genome shotgun (WGS) entry which is preliminary data.</text>
</comment>
<name>A0AAJ0CM70_9HYPO</name>
<dbReference type="EMBL" id="JASWJB010000170">
    <property type="protein sequence ID" value="KAK2594378.1"/>
    <property type="molecule type" value="Genomic_DNA"/>
</dbReference>
<feature type="transmembrane region" description="Helical" evidence="1">
    <location>
        <begin position="137"/>
        <end position="157"/>
    </location>
</feature>
<dbReference type="PANTHER" id="PTHR35043:SF7">
    <property type="entry name" value="TRANSCRIPTION FACTOR DOMAIN-CONTAINING PROTEIN"/>
    <property type="match status" value="1"/>
</dbReference>
<gene>
    <name evidence="2" type="ORF">QQS21_007884</name>
</gene>
<proteinExistence type="predicted"/>
<keyword evidence="3" id="KW-1185">Reference proteome</keyword>
<reference evidence="2" key="1">
    <citation type="submission" date="2023-06" db="EMBL/GenBank/DDBJ databases">
        <title>Conoideocrella luteorostrata (Hypocreales: Clavicipitaceae), a potential biocontrol fungus for elongate hemlock scale in United States Christmas tree production areas.</title>
        <authorList>
            <person name="Barrett H."/>
            <person name="Lovett B."/>
            <person name="Macias A.M."/>
            <person name="Stajich J.E."/>
            <person name="Kasson M.T."/>
        </authorList>
    </citation>
    <scope>NUCLEOTIDE SEQUENCE</scope>
    <source>
        <strain evidence="2">ARSEF 14590</strain>
    </source>
</reference>
<dbReference type="AlphaFoldDB" id="A0AAJ0CM70"/>
<evidence type="ECO:0000313" key="3">
    <source>
        <dbReference type="Proteomes" id="UP001251528"/>
    </source>
</evidence>
<protein>
    <submittedName>
        <fullName evidence="2">Uncharacterized protein</fullName>
    </submittedName>
</protein>
<keyword evidence="1" id="KW-1133">Transmembrane helix</keyword>
<keyword evidence="1" id="KW-0472">Membrane</keyword>
<dbReference type="Proteomes" id="UP001251528">
    <property type="component" value="Unassembled WGS sequence"/>
</dbReference>